<sequence length="128" mass="13951">MPCPVASDAGTANVAYARDTVIVAMPEVTAMLGVAAELYIEELEHVAVVDGERHPSHTFSWHFESQPSKVANCMNTKWTQTYQIDPNLQVRLSRVSCDTCSEQLTPFSDVVGIPPEGLSNDTVRGSLD</sequence>
<reference evidence="1 2" key="1">
    <citation type="journal article" date="2022" name="Hortic Res">
        <title>A haplotype resolved chromosomal level avocado genome allows analysis of novel avocado genes.</title>
        <authorList>
            <person name="Nath O."/>
            <person name="Fletcher S.J."/>
            <person name="Hayward A."/>
            <person name="Shaw L.M."/>
            <person name="Masouleh A.K."/>
            <person name="Furtado A."/>
            <person name="Henry R.J."/>
            <person name="Mitter N."/>
        </authorList>
    </citation>
    <scope>NUCLEOTIDE SEQUENCE [LARGE SCALE GENOMIC DNA]</scope>
    <source>
        <strain evidence="2">cv. Hass</strain>
    </source>
</reference>
<evidence type="ECO:0000313" key="1">
    <source>
        <dbReference type="EMBL" id="KAJ8630053.1"/>
    </source>
</evidence>
<proteinExistence type="predicted"/>
<gene>
    <name evidence="1" type="ORF">MRB53_023376</name>
</gene>
<evidence type="ECO:0000313" key="2">
    <source>
        <dbReference type="Proteomes" id="UP001234297"/>
    </source>
</evidence>
<dbReference type="Proteomes" id="UP001234297">
    <property type="component" value="Chromosome 7"/>
</dbReference>
<name>A0ACC2L9T2_PERAE</name>
<accession>A0ACC2L9T2</accession>
<organism evidence="1 2">
    <name type="scientific">Persea americana</name>
    <name type="common">Avocado</name>
    <dbReference type="NCBI Taxonomy" id="3435"/>
    <lineage>
        <taxon>Eukaryota</taxon>
        <taxon>Viridiplantae</taxon>
        <taxon>Streptophyta</taxon>
        <taxon>Embryophyta</taxon>
        <taxon>Tracheophyta</taxon>
        <taxon>Spermatophyta</taxon>
        <taxon>Magnoliopsida</taxon>
        <taxon>Magnoliidae</taxon>
        <taxon>Laurales</taxon>
        <taxon>Lauraceae</taxon>
        <taxon>Persea</taxon>
    </lineage>
</organism>
<protein>
    <submittedName>
        <fullName evidence="1">Uncharacterized protein</fullName>
    </submittedName>
</protein>
<comment type="caution">
    <text evidence="1">The sequence shown here is derived from an EMBL/GenBank/DDBJ whole genome shotgun (WGS) entry which is preliminary data.</text>
</comment>
<dbReference type="EMBL" id="CM056815">
    <property type="protein sequence ID" value="KAJ8630053.1"/>
    <property type="molecule type" value="Genomic_DNA"/>
</dbReference>
<keyword evidence="2" id="KW-1185">Reference proteome</keyword>